<dbReference type="OrthoDB" id="3594103at2759"/>
<reference evidence="2" key="1">
    <citation type="submission" date="2020-01" db="EMBL/GenBank/DDBJ databases">
        <authorList>
            <consortium name="DOE Joint Genome Institute"/>
            <person name="Haridas S."/>
            <person name="Albert R."/>
            <person name="Binder M."/>
            <person name="Bloem J."/>
            <person name="Labutti K."/>
            <person name="Salamov A."/>
            <person name="Andreopoulos B."/>
            <person name="Baker S.E."/>
            <person name="Barry K."/>
            <person name="Bills G."/>
            <person name="Bluhm B.H."/>
            <person name="Cannon C."/>
            <person name="Castanera R."/>
            <person name="Culley D.E."/>
            <person name="Daum C."/>
            <person name="Ezra D."/>
            <person name="Gonzalez J.B."/>
            <person name="Henrissat B."/>
            <person name="Kuo A."/>
            <person name="Liang C."/>
            <person name="Lipzen A."/>
            <person name="Lutzoni F."/>
            <person name="Magnuson J."/>
            <person name="Mondo S."/>
            <person name="Nolan M."/>
            <person name="Ohm R."/>
            <person name="Pangilinan J."/>
            <person name="Park H.-J."/>
            <person name="Ramirez L."/>
            <person name="Alfaro M."/>
            <person name="Sun H."/>
            <person name="Tritt A."/>
            <person name="Yoshinaga Y."/>
            <person name="Zwiers L.-H."/>
            <person name="Turgeon B.G."/>
            <person name="Goodwin S.B."/>
            <person name="Spatafora J.W."/>
            <person name="Crous P.W."/>
            <person name="Grigoriev I.V."/>
        </authorList>
    </citation>
    <scope>NUCLEOTIDE SEQUENCE</scope>
    <source>
        <strain evidence="2">P77</strain>
    </source>
</reference>
<sequence length="425" mass="45937">MSISDNSTVAASRDHDGMDGYAYGVGDLSVSPEERSPYANAQMISLEIGTKAVRFRVHDTVLSRSDVFAAKLASWDFISAKPPIPLPELDEATAHTLVHYLYTGKYQSLNAQASSDKAIPESYKLGAGVYCAAVRYKLPGLAELAKEQITSFDDDVTIFDILAVARDHAFPLLPEEDAWYPTYIEGALNHAMTANPEPFRKPDFVTQIEGNSKLLQVVWKTVMSNYVRAPVTPVAEDDEAVTPIIAVLPEVSESIESGALEPSTNPHHVLADEVEPVNEAIAVLAAADNTADAPSADVTADIETTQEISLELEGIEPTLEAPATPEPFTDELGFGQSKTYQRMGKQSEQVGVGNGSTGEPMVPVHIRSDSVMQVENVVVKPEAEAIASIDAELAKDGDIMINETKDAAIRLKKSKKKKGKSRLLE</sequence>
<proteinExistence type="predicted"/>
<gene>
    <name evidence="2" type="ORF">BDW02DRAFT_503088</name>
</gene>
<dbReference type="AlphaFoldDB" id="A0A6A5K7D2"/>
<feature type="domain" description="BTB" evidence="1">
    <location>
        <begin position="42"/>
        <end position="110"/>
    </location>
</feature>
<dbReference type="SUPFAM" id="SSF54695">
    <property type="entry name" value="POZ domain"/>
    <property type="match status" value="1"/>
</dbReference>
<keyword evidence="3" id="KW-1185">Reference proteome</keyword>
<evidence type="ECO:0000313" key="2">
    <source>
        <dbReference type="EMBL" id="KAF1832411.1"/>
    </source>
</evidence>
<protein>
    <recommendedName>
        <fullName evidence="1">BTB domain-containing protein</fullName>
    </recommendedName>
</protein>
<dbReference type="EMBL" id="ML975339">
    <property type="protein sequence ID" value="KAF1832411.1"/>
    <property type="molecule type" value="Genomic_DNA"/>
</dbReference>
<dbReference type="InterPro" id="IPR000210">
    <property type="entry name" value="BTB/POZ_dom"/>
</dbReference>
<dbReference type="CDD" id="cd18186">
    <property type="entry name" value="BTB_POZ_ZBTB_KLHL-like"/>
    <property type="match status" value="1"/>
</dbReference>
<evidence type="ECO:0000313" key="3">
    <source>
        <dbReference type="Proteomes" id="UP000800040"/>
    </source>
</evidence>
<dbReference type="PANTHER" id="PTHR37538:SF4">
    <property type="entry name" value="PITSLRE SERINE_THREONINE-PROTEIN KINASE CDC2L1"/>
    <property type="match status" value="1"/>
</dbReference>
<dbReference type="InterPro" id="IPR011333">
    <property type="entry name" value="SKP1/BTB/POZ_sf"/>
</dbReference>
<dbReference type="Proteomes" id="UP000800040">
    <property type="component" value="Unassembled WGS sequence"/>
</dbReference>
<dbReference type="PANTHER" id="PTHR37538">
    <property type="entry name" value="BTB DOMAIN-CONTAINING PROTEIN"/>
    <property type="match status" value="1"/>
</dbReference>
<dbReference type="PROSITE" id="PS50097">
    <property type="entry name" value="BTB"/>
    <property type="match status" value="1"/>
</dbReference>
<dbReference type="Gene3D" id="3.30.710.10">
    <property type="entry name" value="Potassium Channel Kv1.1, Chain A"/>
    <property type="match status" value="1"/>
</dbReference>
<name>A0A6A5K7D2_9PLEO</name>
<accession>A0A6A5K7D2</accession>
<evidence type="ECO:0000259" key="1">
    <source>
        <dbReference type="PROSITE" id="PS50097"/>
    </source>
</evidence>
<organism evidence="2 3">
    <name type="scientific">Decorospora gaudefroyi</name>
    <dbReference type="NCBI Taxonomy" id="184978"/>
    <lineage>
        <taxon>Eukaryota</taxon>
        <taxon>Fungi</taxon>
        <taxon>Dikarya</taxon>
        <taxon>Ascomycota</taxon>
        <taxon>Pezizomycotina</taxon>
        <taxon>Dothideomycetes</taxon>
        <taxon>Pleosporomycetidae</taxon>
        <taxon>Pleosporales</taxon>
        <taxon>Pleosporineae</taxon>
        <taxon>Pleosporaceae</taxon>
        <taxon>Decorospora</taxon>
    </lineage>
</organism>